<dbReference type="FunFam" id="3.90.79.10:FF:000019">
    <property type="entry name" value="Thiamin pyrophosphokinase, putative"/>
    <property type="match status" value="1"/>
</dbReference>
<dbReference type="FunFam" id="2.30.30.100:FF:000011">
    <property type="entry name" value="small nuclear ribonucleoprotein F"/>
    <property type="match status" value="1"/>
</dbReference>
<evidence type="ECO:0000256" key="9">
    <source>
        <dbReference type="ARBA" id="ARBA00023242"/>
    </source>
</evidence>
<evidence type="ECO:0000256" key="6">
    <source>
        <dbReference type="ARBA" id="ARBA00022728"/>
    </source>
</evidence>
<dbReference type="OrthoDB" id="10261522at2759"/>
<dbReference type="PANTHER" id="PTHR13622">
    <property type="entry name" value="THIAMIN PYROPHOSPHOKINASE"/>
    <property type="match status" value="1"/>
</dbReference>
<dbReference type="GO" id="GO:0003723">
    <property type="term" value="F:RNA binding"/>
    <property type="evidence" value="ECO:0007669"/>
    <property type="project" value="UniProtKB-KW"/>
</dbReference>
<evidence type="ECO:0000256" key="10">
    <source>
        <dbReference type="ARBA" id="ARBA00023274"/>
    </source>
</evidence>
<sequence>MATVPVNPKPFLNNLTGKPVMVKLKWGMEYKGYLVSVDSYMNLQLANAEEYIDGVSSGSLGEILIRCNNVLYLRAYFDKIKLCNRNSEKQCEFMPFVINDQIIGYFADYLKPSHNVFIFPQDDSHFGCHCTLHPNLRTPEDRTEAVANVIKSLGELIPGIRNELYPVASAFGEPIFFSLERAAAPYFGIRAYGVQMNGYREKDEQKFLWLGKRSEQKSTCPGMLDNLAAGGLPHDISCGENLIKECKEEAGNTKIYFHKAIPVGSVSYIDIEGYRMKRDVLFCYDPKLPDGFIPHNEDGEVESFRLLPVTQVANVIRKTLFFKANYNLVIIDFLFRHGHIRPEEFGYLRLLQSLRSGYCS</sequence>
<comment type="caution">
    <text evidence="14">The sequence shown here is derived from an EMBL/GenBank/DDBJ whole genome shotgun (WGS) entry which is preliminary data.</text>
</comment>
<proteinExistence type="inferred from homology"/>
<dbReference type="InterPro" id="IPR000086">
    <property type="entry name" value="NUDIX_hydrolase_dom"/>
</dbReference>
<organism evidence="14 15">
    <name type="scientific">Anisodus acutangulus</name>
    <dbReference type="NCBI Taxonomy" id="402998"/>
    <lineage>
        <taxon>Eukaryota</taxon>
        <taxon>Viridiplantae</taxon>
        <taxon>Streptophyta</taxon>
        <taxon>Embryophyta</taxon>
        <taxon>Tracheophyta</taxon>
        <taxon>Spermatophyta</taxon>
        <taxon>Magnoliopsida</taxon>
        <taxon>eudicotyledons</taxon>
        <taxon>Gunneridae</taxon>
        <taxon>Pentapetalae</taxon>
        <taxon>asterids</taxon>
        <taxon>lamiids</taxon>
        <taxon>Solanales</taxon>
        <taxon>Solanaceae</taxon>
        <taxon>Solanoideae</taxon>
        <taxon>Hyoscyameae</taxon>
        <taxon>Anisodus</taxon>
    </lineage>
</organism>
<dbReference type="GO" id="GO:0044715">
    <property type="term" value="F:8-oxo-dGDP phosphatase activity"/>
    <property type="evidence" value="ECO:0007669"/>
    <property type="project" value="UniProtKB-ARBA"/>
</dbReference>
<dbReference type="EMBL" id="JAJAGQ010000002">
    <property type="protein sequence ID" value="KAJ8570565.1"/>
    <property type="molecule type" value="Genomic_DNA"/>
</dbReference>
<evidence type="ECO:0000256" key="7">
    <source>
        <dbReference type="ARBA" id="ARBA00022884"/>
    </source>
</evidence>
<evidence type="ECO:0000256" key="1">
    <source>
        <dbReference type="ARBA" id="ARBA00003778"/>
    </source>
</evidence>
<gene>
    <name evidence="14" type="ORF">K7X08_037537</name>
</gene>
<dbReference type="AlphaFoldDB" id="A0A9Q1MXC9"/>
<dbReference type="Pfam" id="PF15916">
    <property type="entry name" value="DUF4743"/>
    <property type="match status" value="1"/>
</dbReference>
<dbReference type="PANTHER" id="PTHR13622:SF8">
    <property type="entry name" value="THIAMIN PYROPHOSPHOKINASE 1"/>
    <property type="match status" value="1"/>
</dbReference>
<dbReference type="InterPro" id="IPR001163">
    <property type="entry name" value="Sm_dom_euk/arc"/>
</dbReference>
<dbReference type="InterPro" id="IPR034100">
    <property type="entry name" value="Sm_F"/>
</dbReference>
<evidence type="ECO:0000259" key="12">
    <source>
        <dbReference type="PROSITE" id="PS51462"/>
    </source>
</evidence>
<dbReference type="InterPro" id="IPR010920">
    <property type="entry name" value="LSM_dom_sf"/>
</dbReference>
<keyword evidence="5" id="KW-0507">mRNA processing</keyword>
<accession>A0A9Q1MXC9</accession>
<comment type="similarity">
    <text evidence="3">Belongs to the Nudix hydrolase family.</text>
</comment>
<dbReference type="InterPro" id="IPR031804">
    <property type="entry name" value="DUF4743"/>
</dbReference>
<evidence type="ECO:0000256" key="5">
    <source>
        <dbReference type="ARBA" id="ARBA00022664"/>
    </source>
</evidence>
<dbReference type="GO" id="GO:0000398">
    <property type="term" value="P:mRNA splicing, via spliceosome"/>
    <property type="evidence" value="ECO:0007669"/>
    <property type="project" value="InterPro"/>
</dbReference>
<keyword evidence="15" id="KW-1185">Reference proteome</keyword>
<dbReference type="SUPFAM" id="SSF55811">
    <property type="entry name" value="Nudix"/>
    <property type="match status" value="1"/>
</dbReference>
<dbReference type="Gene3D" id="2.30.30.100">
    <property type="match status" value="1"/>
</dbReference>
<comment type="subcellular location">
    <subcellularLocation>
        <location evidence="2">Nucleus</location>
    </subcellularLocation>
</comment>
<dbReference type="CDD" id="cd03676">
    <property type="entry name" value="NUDIX_Tnr3_like"/>
    <property type="match status" value="1"/>
</dbReference>
<dbReference type="CDD" id="cd01722">
    <property type="entry name" value="Sm_F"/>
    <property type="match status" value="1"/>
</dbReference>
<evidence type="ECO:0000259" key="13">
    <source>
        <dbReference type="PROSITE" id="PS52002"/>
    </source>
</evidence>
<keyword evidence="7" id="KW-0694">RNA-binding</keyword>
<keyword evidence="6" id="KW-0747">Spliceosome</keyword>
<dbReference type="PROSITE" id="PS52002">
    <property type="entry name" value="SM"/>
    <property type="match status" value="1"/>
</dbReference>
<comment type="similarity">
    <text evidence="4">Belongs to the snRNP Sm proteins family. SmF/LSm6 subfamily.</text>
</comment>
<dbReference type="SUPFAM" id="SSF50182">
    <property type="entry name" value="Sm-like ribonucleoproteins"/>
    <property type="match status" value="1"/>
</dbReference>
<feature type="domain" description="Sm" evidence="13">
    <location>
        <begin position="7"/>
        <end position="79"/>
    </location>
</feature>
<evidence type="ECO:0000256" key="3">
    <source>
        <dbReference type="ARBA" id="ARBA00005582"/>
    </source>
</evidence>
<keyword evidence="9" id="KW-0539">Nucleus</keyword>
<dbReference type="Pfam" id="PF00293">
    <property type="entry name" value="NUDIX"/>
    <property type="match status" value="1"/>
</dbReference>
<dbReference type="Pfam" id="PF01423">
    <property type="entry name" value="LSM"/>
    <property type="match status" value="1"/>
</dbReference>
<dbReference type="GO" id="GO:0005681">
    <property type="term" value="C:spliceosomal complex"/>
    <property type="evidence" value="ECO:0007669"/>
    <property type="project" value="UniProtKB-KW"/>
</dbReference>
<name>A0A9Q1MXC9_9SOLA</name>
<feature type="domain" description="Nudix hydrolase" evidence="12">
    <location>
        <begin position="191"/>
        <end position="332"/>
    </location>
</feature>
<evidence type="ECO:0000256" key="2">
    <source>
        <dbReference type="ARBA" id="ARBA00004123"/>
    </source>
</evidence>
<keyword evidence="8" id="KW-0508">mRNA splicing</keyword>
<dbReference type="InterPro" id="IPR015797">
    <property type="entry name" value="NUDIX_hydrolase-like_dom_sf"/>
</dbReference>
<evidence type="ECO:0000256" key="11">
    <source>
        <dbReference type="ARBA" id="ARBA00030144"/>
    </source>
</evidence>
<evidence type="ECO:0000313" key="15">
    <source>
        <dbReference type="Proteomes" id="UP001152561"/>
    </source>
</evidence>
<evidence type="ECO:0000256" key="4">
    <source>
        <dbReference type="ARBA" id="ARBA00007927"/>
    </source>
</evidence>
<protein>
    <recommendedName>
        <fullName evidence="11">Sm protein F</fullName>
    </recommendedName>
</protein>
<reference evidence="15" key="1">
    <citation type="journal article" date="2023" name="Proc. Natl. Acad. Sci. U.S.A.">
        <title>Genomic and structural basis for evolution of tropane alkaloid biosynthesis.</title>
        <authorList>
            <person name="Wanga Y.-J."/>
            <person name="Taina T."/>
            <person name="Yua J.-Y."/>
            <person name="Lia J."/>
            <person name="Xua B."/>
            <person name="Chenc J."/>
            <person name="D'Auriad J.C."/>
            <person name="Huanga J.-P."/>
            <person name="Huanga S.-X."/>
        </authorList>
    </citation>
    <scope>NUCLEOTIDE SEQUENCE [LARGE SCALE GENOMIC DNA]</scope>
    <source>
        <strain evidence="15">cv. KIB-2019</strain>
    </source>
</reference>
<dbReference type="SMART" id="SM00651">
    <property type="entry name" value="Sm"/>
    <property type="match status" value="1"/>
</dbReference>
<dbReference type="InterPro" id="IPR047575">
    <property type="entry name" value="Sm"/>
</dbReference>
<evidence type="ECO:0000256" key="8">
    <source>
        <dbReference type="ARBA" id="ARBA00023187"/>
    </source>
</evidence>
<evidence type="ECO:0000313" key="14">
    <source>
        <dbReference type="EMBL" id="KAJ8570565.1"/>
    </source>
</evidence>
<dbReference type="Gene3D" id="3.90.79.10">
    <property type="entry name" value="Nucleoside Triphosphate Pyrophosphohydrolase"/>
    <property type="match status" value="1"/>
</dbReference>
<dbReference type="Proteomes" id="UP001152561">
    <property type="component" value="Unassembled WGS sequence"/>
</dbReference>
<comment type="function">
    <text evidence="1">Probably mediates the hydrolysis of some nucleoside diphosphate derivatives.</text>
</comment>
<dbReference type="PROSITE" id="PS51462">
    <property type="entry name" value="NUDIX"/>
    <property type="match status" value="1"/>
</dbReference>
<keyword evidence="10" id="KW-0687">Ribonucleoprotein</keyword>